<sequence length="10" mass="1251">LLLHQIHQHL</sequence>
<dbReference type="InParanoid" id="A0A084QVR9"/>
<evidence type="ECO:0000313" key="1">
    <source>
        <dbReference type="EMBL" id="KFA68054.1"/>
    </source>
</evidence>
<feature type="non-terminal residue" evidence="1">
    <location>
        <position position="1"/>
    </location>
</feature>
<evidence type="ECO:0000313" key="2">
    <source>
        <dbReference type="Proteomes" id="UP000028524"/>
    </source>
</evidence>
<dbReference type="Proteomes" id="UP000028524">
    <property type="component" value="Unassembled WGS sequence"/>
</dbReference>
<protein>
    <submittedName>
        <fullName evidence="1">Uncharacterized protein</fullName>
    </submittedName>
</protein>
<dbReference type="HOGENOM" id="CLU_3438882_0_0_1"/>
<gene>
    <name evidence="1" type="ORF">S40285_10891</name>
</gene>
<keyword evidence="2" id="KW-1185">Reference proteome</keyword>
<feature type="non-terminal residue" evidence="1">
    <location>
        <position position="10"/>
    </location>
</feature>
<organism evidence="1 2">
    <name type="scientific">Stachybotrys chlorohalonatus (strain IBT 40285)</name>
    <dbReference type="NCBI Taxonomy" id="1283841"/>
    <lineage>
        <taxon>Eukaryota</taxon>
        <taxon>Fungi</taxon>
        <taxon>Dikarya</taxon>
        <taxon>Ascomycota</taxon>
        <taxon>Pezizomycotina</taxon>
        <taxon>Sordariomycetes</taxon>
        <taxon>Hypocreomycetidae</taxon>
        <taxon>Hypocreales</taxon>
        <taxon>Stachybotryaceae</taxon>
        <taxon>Stachybotrys</taxon>
    </lineage>
</organism>
<name>A0A084QVR9_STAC4</name>
<proteinExistence type="predicted"/>
<reference evidence="1 2" key="1">
    <citation type="journal article" date="2014" name="BMC Genomics">
        <title>Comparative genome sequencing reveals chemotype-specific gene clusters in the toxigenic black mold Stachybotrys.</title>
        <authorList>
            <person name="Semeiks J."/>
            <person name="Borek D."/>
            <person name="Otwinowski Z."/>
            <person name="Grishin N.V."/>
        </authorList>
    </citation>
    <scope>NUCLEOTIDE SEQUENCE [LARGE SCALE GENOMIC DNA]</scope>
    <source>
        <strain evidence="1 2">IBT 40285</strain>
    </source>
</reference>
<dbReference type="EMBL" id="KL660012">
    <property type="protein sequence ID" value="KFA68054.1"/>
    <property type="molecule type" value="Genomic_DNA"/>
</dbReference>
<accession>A0A084QVR9</accession>